<dbReference type="HOGENOM" id="CLU_2988627_0_0_9"/>
<reference evidence="1 2" key="1">
    <citation type="journal article" date="2006" name="Genome Res.">
        <title>Skewed genomic variability in strains of the toxigenic bacterial pathogen, Clostridium perfringens.</title>
        <authorList>
            <person name="Myers G.S."/>
            <person name="Rasko D.A."/>
            <person name="Cheung J.K."/>
            <person name="Ravel J."/>
            <person name="Seshadri R."/>
            <person name="Deboy R.T."/>
            <person name="Ren Q."/>
            <person name="Varga J."/>
            <person name="Awad M.M."/>
            <person name="Brinkac L.M."/>
            <person name="Daugherty S.C."/>
            <person name="Haft D.H."/>
            <person name="Dodson R.J."/>
            <person name="Madupu R."/>
            <person name="Nelson W.C."/>
            <person name="Rosovitz M.J."/>
            <person name="Sullivan S.A."/>
            <person name="Khouri H."/>
            <person name="Dimitrov G.I."/>
            <person name="Watkins K.L."/>
            <person name="Mulligan S."/>
            <person name="Benton J."/>
            <person name="Radune D."/>
            <person name="Fisher D.J."/>
            <person name="Atkins H.S."/>
            <person name="Hiscox T."/>
            <person name="Jost B.H."/>
            <person name="Billington S.J."/>
            <person name="Songer J.G."/>
            <person name="McClane B.A."/>
            <person name="Titball R.W."/>
            <person name="Rood J.I."/>
            <person name="Melville S.B."/>
            <person name="Paulsen I.T."/>
        </authorList>
    </citation>
    <scope>NUCLEOTIDE SEQUENCE [LARGE SCALE GENOMIC DNA]</scope>
    <source>
        <strain evidence="2">ATCC 13124 / DSM 756 / JCM 1290 / NCIMB 6125 / NCTC 8237 / S 107 / Type A</strain>
    </source>
</reference>
<sequence>MCLGRSCVLGPYMPNEIPVYYYCNERLSTKSGMFLVGIDLNDNLRMIYEGNRFNSTPDFNIKLYNSWYY</sequence>
<organism evidence="1 2">
    <name type="scientific">Clostridium perfringens (strain ATCC 13124 / DSM 756 / JCM 1290 / NCIMB 6125 / NCTC 8237 / Type A)</name>
    <dbReference type="NCBI Taxonomy" id="195103"/>
    <lineage>
        <taxon>Bacteria</taxon>
        <taxon>Bacillati</taxon>
        <taxon>Bacillota</taxon>
        <taxon>Clostridia</taxon>
        <taxon>Eubacteriales</taxon>
        <taxon>Clostridiaceae</taxon>
        <taxon>Clostridium</taxon>
    </lineage>
</organism>
<keyword evidence="2" id="KW-1185">Reference proteome</keyword>
<dbReference type="AlphaFoldDB" id="A0A0H2YU93"/>
<evidence type="ECO:0000313" key="2">
    <source>
        <dbReference type="Proteomes" id="UP000001823"/>
    </source>
</evidence>
<dbReference type="KEGG" id="cpf:CPF_1063"/>
<proteinExistence type="predicted"/>
<dbReference type="Proteomes" id="UP000001823">
    <property type="component" value="Chromosome"/>
</dbReference>
<dbReference type="STRING" id="195103.CPF_1063"/>
<dbReference type="EMBL" id="CP000246">
    <property type="protein sequence ID" value="ABG84649.1"/>
    <property type="molecule type" value="Genomic_DNA"/>
</dbReference>
<accession>A0A0H2YU93</accession>
<protein>
    <submittedName>
        <fullName evidence="1">Uncharacterized protein</fullName>
    </submittedName>
</protein>
<gene>
    <name evidence="1" type="ordered locus">CPF_1063</name>
</gene>
<evidence type="ECO:0000313" key="1">
    <source>
        <dbReference type="EMBL" id="ABG84649.1"/>
    </source>
</evidence>
<dbReference type="PaxDb" id="195103-CPF_1063"/>
<name>A0A0H2YU93_CLOP1</name>